<dbReference type="Pfam" id="PF25601">
    <property type="entry name" value="AAA_lid_14"/>
    <property type="match status" value="1"/>
</dbReference>
<dbReference type="InterPro" id="IPR025943">
    <property type="entry name" value="Sigma_54_int_dom_ATP-bd_2"/>
</dbReference>
<dbReference type="InterPro" id="IPR003593">
    <property type="entry name" value="AAA+_ATPase"/>
</dbReference>
<dbReference type="FunFam" id="3.40.50.300:FF:000006">
    <property type="entry name" value="DNA-binding transcriptional regulator NtrC"/>
    <property type="match status" value="1"/>
</dbReference>
<dbReference type="PROSITE" id="PS00676">
    <property type="entry name" value="SIGMA54_INTERACT_2"/>
    <property type="match status" value="1"/>
</dbReference>
<dbReference type="Gene3D" id="1.10.10.60">
    <property type="entry name" value="Homeodomain-like"/>
    <property type="match status" value="1"/>
</dbReference>
<accession>A0AA41QZ69</accession>
<keyword evidence="3" id="KW-0805">Transcription regulation</keyword>
<name>A0AA41QZ69_9BACT</name>
<dbReference type="Proteomes" id="UP001165427">
    <property type="component" value="Unassembled WGS sequence"/>
</dbReference>
<keyword evidence="5" id="KW-0804">Transcription</keyword>
<feature type="domain" description="Sigma-54 factor interaction" evidence="6">
    <location>
        <begin position="144"/>
        <end position="373"/>
    </location>
</feature>
<dbReference type="GO" id="GO:0006355">
    <property type="term" value="P:regulation of DNA-templated transcription"/>
    <property type="evidence" value="ECO:0007669"/>
    <property type="project" value="InterPro"/>
</dbReference>
<keyword evidence="1" id="KW-0547">Nucleotide-binding</keyword>
<dbReference type="InterPro" id="IPR035965">
    <property type="entry name" value="PAS-like_dom_sf"/>
</dbReference>
<evidence type="ECO:0000256" key="5">
    <source>
        <dbReference type="ARBA" id="ARBA00023163"/>
    </source>
</evidence>
<evidence type="ECO:0000256" key="3">
    <source>
        <dbReference type="ARBA" id="ARBA00023015"/>
    </source>
</evidence>
<evidence type="ECO:0000256" key="2">
    <source>
        <dbReference type="ARBA" id="ARBA00022840"/>
    </source>
</evidence>
<dbReference type="InterPro" id="IPR000014">
    <property type="entry name" value="PAS"/>
</dbReference>
<dbReference type="InterPro" id="IPR000700">
    <property type="entry name" value="PAS-assoc_C"/>
</dbReference>
<dbReference type="PROSITE" id="PS50045">
    <property type="entry name" value="SIGMA54_INTERACT_4"/>
    <property type="match status" value="1"/>
</dbReference>
<dbReference type="PRINTS" id="PR01590">
    <property type="entry name" value="HTHFIS"/>
</dbReference>
<dbReference type="InterPro" id="IPR027417">
    <property type="entry name" value="P-loop_NTPase"/>
</dbReference>
<evidence type="ECO:0000256" key="4">
    <source>
        <dbReference type="ARBA" id="ARBA00023125"/>
    </source>
</evidence>
<keyword evidence="10" id="KW-1185">Reference proteome</keyword>
<dbReference type="RefSeq" id="WP_246902257.1">
    <property type="nucleotide sequence ID" value="NZ_JALJRB010000001.1"/>
</dbReference>
<dbReference type="PROSITE" id="PS00688">
    <property type="entry name" value="SIGMA54_INTERACT_3"/>
    <property type="match status" value="1"/>
</dbReference>
<dbReference type="SMART" id="SM00086">
    <property type="entry name" value="PAC"/>
    <property type="match status" value="1"/>
</dbReference>
<dbReference type="EMBL" id="JALJRB010000001">
    <property type="protein sequence ID" value="MCJ8499147.1"/>
    <property type="molecule type" value="Genomic_DNA"/>
</dbReference>
<dbReference type="InterPro" id="IPR058031">
    <property type="entry name" value="AAA_lid_NorR"/>
</dbReference>
<dbReference type="SUPFAM" id="SSF46689">
    <property type="entry name" value="Homeodomain-like"/>
    <property type="match status" value="1"/>
</dbReference>
<evidence type="ECO:0000259" key="7">
    <source>
        <dbReference type="PROSITE" id="PS50112"/>
    </source>
</evidence>
<feature type="domain" description="PAC" evidence="8">
    <location>
        <begin position="85"/>
        <end position="137"/>
    </location>
</feature>
<dbReference type="SUPFAM" id="SSF52540">
    <property type="entry name" value="P-loop containing nucleoside triphosphate hydrolases"/>
    <property type="match status" value="1"/>
</dbReference>
<dbReference type="Pfam" id="PF13426">
    <property type="entry name" value="PAS_9"/>
    <property type="match status" value="1"/>
</dbReference>
<dbReference type="InterPro" id="IPR001610">
    <property type="entry name" value="PAC"/>
</dbReference>
<dbReference type="SUPFAM" id="SSF55785">
    <property type="entry name" value="PYP-like sensor domain (PAS domain)"/>
    <property type="match status" value="1"/>
</dbReference>
<dbReference type="PANTHER" id="PTHR32071:SF117">
    <property type="entry name" value="PTS-DEPENDENT DIHYDROXYACETONE KINASE OPERON REGULATORY PROTEIN-RELATED"/>
    <property type="match status" value="1"/>
</dbReference>
<reference evidence="9" key="1">
    <citation type="submission" date="2022-04" db="EMBL/GenBank/DDBJ databases">
        <title>Desulfatitalea alkaliphila sp. nov., a novel anaerobic sulfate-reducing bacterium isolated from terrestrial mud volcano, Taman Peninsula, Russia.</title>
        <authorList>
            <person name="Khomyakova M.A."/>
            <person name="Merkel A.Y."/>
            <person name="Slobodkin A.I."/>
        </authorList>
    </citation>
    <scope>NUCLEOTIDE SEQUENCE</scope>
    <source>
        <strain evidence="9">M08but</strain>
    </source>
</reference>
<proteinExistence type="predicted"/>
<dbReference type="Gene3D" id="3.30.450.20">
    <property type="entry name" value="PAS domain"/>
    <property type="match status" value="1"/>
</dbReference>
<dbReference type="InterPro" id="IPR009057">
    <property type="entry name" value="Homeodomain-like_sf"/>
</dbReference>
<dbReference type="Pfam" id="PF02954">
    <property type="entry name" value="HTH_8"/>
    <property type="match status" value="1"/>
</dbReference>
<dbReference type="CDD" id="cd00569">
    <property type="entry name" value="HTH_Hin_like"/>
    <property type="match status" value="1"/>
</dbReference>
<dbReference type="SMART" id="SM00382">
    <property type="entry name" value="AAA"/>
    <property type="match status" value="1"/>
</dbReference>
<dbReference type="Pfam" id="PF00158">
    <property type="entry name" value="Sigma54_activat"/>
    <property type="match status" value="1"/>
</dbReference>
<protein>
    <submittedName>
        <fullName evidence="9">Sigma 54-interacting transcriptional regulator</fullName>
    </submittedName>
</protein>
<feature type="domain" description="PAS" evidence="7">
    <location>
        <begin position="12"/>
        <end position="64"/>
    </location>
</feature>
<evidence type="ECO:0000313" key="9">
    <source>
        <dbReference type="EMBL" id="MCJ8499147.1"/>
    </source>
</evidence>
<dbReference type="CDD" id="cd00009">
    <property type="entry name" value="AAA"/>
    <property type="match status" value="1"/>
</dbReference>
<keyword evidence="4" id="KW-0238">DNA-binding</keyword>
<dbReference type="InterPro" id="IPR025944">
    <property type="entry name" value="Sigma_54_int_dom_CS"/>
</dbReference>
<dbReference type="PROSITE" id="PS50112">
    <property type="entry name" value="PAS"/>
    <property type="match status" value="1"/>
</dbReference>
<dbReference type="SMART" id="SM00091">
    <property type="entry name" value="PAS"/>
    <property type="match status" value="1"/>
</dbReference>
<comment type="caution">
    <text evidence="9">The sequence shown here is derived from an EMBL/GenBank/DDBJ whole genome shotgun (WGS) entry which is preliminary data.</text>
</comment>
<dbReference type="Gene3D" id="1.10.8.60">
    <property type="match status" value="1"/>
</dbReference>
<gene>
    <name evidence="9" type="ORF">MRX98_01060</name>
</gene>
<dbReference type="Gene3D" id="3.40.50.300">
    <property type="entry name" value="P-loop containing nucleotide triphosphate hydrolases"/>
    <property type="match status" value="1"/>
</dbReference>
<sequence length="451" mass="50550">MTESASVTTIAGKENLIRILDNLKEGIIAHDLQRRIFFFNAEAERITGYGRDEVLNRDCHEVFDGPFCGRRCSFCDGAPPPDDHAHYPLTIINKRGEPRRVEFRATLMRDALGRPAGVLAAFSDVTQLFELQQRSDDIDRFANIIGGDRKMRAVYQQIIDVAQYDFPVHIHGETGTGKELVANAIHNESRRGGAPFVPINCGALPEGLIESELFGHVKGAFSGAIRDKKGRFELADGGTVFLDEIADLPKPMQVKLLRFLQEGTFEKVGGERTATVNVRVISATNKDLKKEVQRNAFREDLFYRLKVIPVFIPPLRERKTDIPLLAEHFLRQTAEHNGQKPPKIAESAIAVMLDYPWPGNVRELQNAVQFALVRCNKKWITADDLPLELRRLVPAQSLRQGRSRKLDPETVREALVETGGNKAGAARKLGVGRATLYRFLSEQPELVPQTQ</sequence>
<dbReference type="CDD" id="cd00130">
    <property type="entry name" value="PAS"/>
    <property type="match status" value="1"/>
</dbReference>
<organism evidence="9 10">
    <name type="scientific">Desulfatitalea alkaliphila</name>
    <dbReference type="NCBI Taxonomy" id="2929485"/>
    <lineage>
        <taxon>Bacteria</taxon>
        <taxon>Pseudomonadati</taxon>
        <taxon>Thermodesulfobacteriota</taxon>
        <taxon>Desulfobacteria</taxon>
        <taxon>Desulfobacterales</taxon>
        <taxon>Desulfosarcinaceae</taxon>
        <taxon>Desulfatitalea</taxon>
    </lineage>
</organism>
<dbReference type="GO" id="GO:0005524">
    <property type="term" value="F:ATP binding"/>
    <property type="evidence" value="ECO:0007669"/>
    <property type="project" value="UniProtKB-KW"/>
</dbReference>
<evidence type="ECO:0000313" key="10">
    <source>
        <dbReference type="Proteomes" id="UP001165427"/>
    </source>
</evidence>
<keyword evidence="2" id="KW-0067">ATP-binding</keyword>
<dbReference type="AlphaFoldDB" id="A0AA41QZ69"/>
<dbReference type="InterPro" id="IPR002078">
    <property type="entry name" value="Sigma_54_int"/>
</dbReference>
<evidence type="ECO:0000259" key="6">
    <source>
        <dbReference type="PROSITE" id="PS50045"/>
    </source>
</evidence>
<evidence type="ECO:0000256" key="1">
    <source>
        <dbReference type="ARBA" id="ARBA00022741"/>
    </source>
</evidence>
<evidence type="ECO:0000259" key="8">
    <source>
        <dbReference type="PROSITE" id="PS50113"/>
    </source>
</evidence>
<dbReference type="InterPro" id="IPR002197">
    <property type="entry name" value="HTH_Fis"/>
</dbReference>
<dbReference type="PROSITE" id="PS50113">
    <property type="entry name" value="PAC"/>
    <property type="match status" value="1"/>
</dbReference>
<dbReference type="PANTHER" id="PTHR32071">
    <property type="entry name" value="TRANSCRIPTIONAL REGULATORY PROTEIN"/>
    <property type="match status" value="1"/>
</dbReference>
<dbReference type="NCBIfam" id="TIGR00229">
    <property type="entry name" value="sensory_box"/>
    <property type="match status" value="1"/>
</dbReference>
<dbReference type="GO" id="GO:0043565">
    <property type="term" value="F:sequence-specific DNA binding"/>
    <property type="evidence" value="ECO:0007669"/>
    <property type="project" value="InterPro"/>
</dbReference>